<comment type="caution">
    <text evidence="2">The sequence shown here is derived from an EMBL/GenBank/DDBJ whole genome shotgun (WGS) entry which is preliminary data.</text>
</comment>
<name>A0ABQ2YZC3_9GAMM</name>
<organism evidence="2 3">
    <name type="scientific">Litchfieldella qijiaojingensis</name>
    <dbReference type="NCBI Taxonomy" id="980347"/>
    <lineage>
        <taxon>Bacteria</taxon>
        <taxon>Pseudomonadati</taxon>
        <taxon>Pseudomonadota</taxon>
        <taxon>Gammaproteobacteria</taxon>
        <taxon>Oceanospirillales</taxon>
        <taxon>Halomonadaceae</taxon>
        <taxon>Litchfieldella</taxon>
    </lineage>
</organism>
<keyword evidence="3" id="KW-1185">Reference proteome</keyword>
<sequence>MFDERSARCSLPQMLLALQCNWGQNMAAPFYTTLEGELRREQDAKFYQQLRQYALKVPKFGVSDNEKLNAFAQQLVGRCVSIIHDNFKNPIPEIAQAYEQL</sequence>
<evidence type="ECO:0000313" key="3">
    <source>
        <dbReference type="Proteomes" id="UP000653056"/>
    </source>
</evidence>
<dbReference type="RefSeq" id="WP_189470267.1">
    <property type="nucleotide sequence ID" value="NZ_BMXS01000014.1"/>
</dbReference>
<protein>
    <recommendedName>
        <fullName evidence="1">PFL domain-containing protein</fullName>
    </recommendedName>
</protein>
<accession>A0ABQ2YZC3</accession>
<feature type="domain" description="PFL" evidence="1">
    <location>
        <begin position="1"/>
        <end position="101"/>
    </location>
</feature>
<dbReference type="PROSITE" id="PS51554">
    <property type="entry name" value="PFL"/>
    <property type="match status" value="1"/>
</dbReference>
<dbReference type="EMBL" id="BMXS01000014">
    <property type="protein sequence ID" value="GGX98810.1"/>
    <property type="molecule type" value="Genomic_DNA"/>
</dbReference>
<dbReference type="Proteomes" id="UP000653056">
    <property type="component" value="Unassembled WGS sequence"/>
</dbReference>
<proteinExistence type="predicted"/>
<dbReference type="InterPro" id="IPR004184">
    <property type="entry name" value="PFL_dom"/>
</dbReference>
<evidence type="ECO:0000313" key="2">
    <source>
        <dbReference type="EMBL" id="GGX98810.1"/>
    </source>
</evidence>
<dbReference type="Gene3D" id="3.20.70.20">
    <property type="match status" value="1"/>
</dbReference>
<gene>
    <name evidence="2" type="ORF">GCM10007160_28190</name>
</gene>
<reference evidence="3" key="1">
    <citation type="journal article" date="2019" name="Int. J. Syst. Evol. Microbiol.">
        <title>The Global Catalogue of Microorganisms (GCM) 10K type strain sequencing project: providing services to taxonomists for standard genome sequencing and annotation.</title>
        <authorList>
            <consortium name="The Broad Institute Genomics Platform"/>
            <consortium name="The Broad Institute Genome Sequencing Center for Infectious Disease"/>
            <person name="Wu L."/>
            <person name="Ma J."/>
        </authorList>
    </citation>
    <scope>NUCLEOTIDE SEQUENCE [LARGE SCALE GENOMIC DNA]</scope>
    <source>
        <strain evidence="3">KCTC 22228</strain>
    </source>
</reference>
<evidence type="ECO:0000259" key="1">
    <source>
        <dbReference type="PROSITE" id="PS51554"/>
    </source>
</evidence>